<evidence type="ECO:0000313" key="2">
    <source>
        <dbReference type="EMBL" id="MBC1563875.1"/>
    </source>
</evidence>
<dbReference type="OrthoDB" id="9781848at2"/>
<evidence type="ECO:0000313" key="4">
    <source>
        <dbReference type="Proteomes" id="UP000586951"/>
    </source>
</evidence>
<dbReference type="EMBL" id="JNFA01000019">
    <property type="protein sequence ID" value="KGL41521.1"/>
    <property type="molecule type" value="Genomic_DNA"/>
</dbReference>
<dbReference type="AlphaFoldDB" id="A0A099W9Z3"/>
<reference evidence="2 4" key="2">
    <citation type="submission" date="2020-03" db="EMBL/GenBank/DDBJ databases">
        <title>Soil Listeria distribution.</title>
        <authorList>
            <person name="Liao J."/>
            <person name="Wiedmann M."/>
        </authorList>
    </citation>
    <scope>NUCLEOTIDE SEQUENCE [LARGE SCALE GENOMIC DNA]</scope>
    <source>
        <strain evidence="2 4">FSL L7-1427</strain>
    </source>
</reference>
<dbReference type="EMBL" id="JAARRU010000001">
    <property type="protein sequence ID" value="MBC1563875.1"/>
    <property type="molecule type" value="Genomic_DNA"/>
</dbReference>
<dbReference type="STRING" id="1552123.EP57_06690"/>
<dbReference type="NCBIfam" id="NF005253">
    <property type="entry name" value="PRK06762.1-4"/>
    <property type="match status" value="1"/>
</dbReference>
<organism evidence="1 3">
    <name type="scientific">Listeria booriae</name>
    <dbReference type="NCBI Taxonomy" id="1552123"/>
    <lineage>
        <taxon>Bacteria</taxon>
        <taxon>Bacillati</taxon>
        <taxon>Bacillota</taxon>
        <taxon>Bacilli</taxon>
        <taxon>Bacillales</taxon>
        <taxon>Listeriaceae</taxon>
        <taxon>Listeria</taxon>
    </lineage>
</organism>
<sequence>MQSTLIIIRGNSGSGKTTIAQQLQKELGPGTMLISQDVIRRDILHTKDREGNPSIQLIQNIAIYGKEHCNHVIIEGILGNKNYQAMLHELITLFNKQAIVCYFDIPFAETLKRHQTKPNAHEFGVQKMQEWWLDKDYLGVPNEIIWTAQDTPTEILHSLHEQLKKPSQ</sequence>
<gene>
    <name evidence="1" type="ORF">EP57_06690</name>
    <name evidence="2" type="ORF">HB907_00560</name>
</gene>
<accession>A0A099W9Z3</accession>
<dbReference type="Gene3D" id="3.40.50.300">
    <property type="entry name" value="P-loop containing nucleotide triphosphate hydrolases"/>
    <property type="match status" value="1"/>
</dbReference>
<comment type="caution">
    <text evidence="1">The sequence shown here is derived from an EMBL/GenBank/DDBJ whole genome shotgun (WGS) entry which is preliminary data.</text>
</comment>
<keyword evidence="3" id="KW-1185">Reference proteome</keyword>
<dbReference type="RefSeq" id="WP_036085330.1">
    <property type="nucleotide sequence ID" value="NZ_CBCSHQ010000014.1"/>
</dbReference>
<keyword evidence="2" id="KW-0418">Kinase</keyword>
<dbReference type="InterPro" id="IPR027417">
    <property type="entry name" value="P-loop_NTPase"/>
</dbReference>
<evidence type="ECO:0000313" key="1">
    <source>
        <dbReference type="EMBL" id="KGL41521.1"/>
    </source>
</evidence>
<keyword evidence="2" id="KW-0808">Transferase</keyword>
<reference evidence="1 3" key="1">
    <citation type="submission" date="2014-05" db="EMBL/GenBank/DDBJ databases">
        <title>Novel Listeriaceae from food processing environments.</title>
        <authorList>
            <person name="den Bakker H.C."/>
        </authorList>
    </citation>
    <scope>NUCLEOTIDE SEQUENCE [LARGE SCALE GENOMIC DNA]</scope>
    <source>
        <strain evidence="1 3">FSL A5-0281</strain>
    </source>
</reference>
<dbReference type="GO" id="GO:0016301">
    <property type="term" value="F:kinase activity"/>
    <property type="evidence" value="ECO:0007669"/>
    <property type="project" value="UniProtKB-KW"/>
</dbReference>
<dbReference type="NCBIfam" id="NF005255">
    <property type="entry name" value="PRK06762.2-2"/>
    <property type="match status" value="1"/>
</dbReference>
<dbReference type="Pfam" id="PF13671">
    <property type="entry name" value="AAA_33"/>
    <property type="match status" value="1"/>
</dbReference>
<dbReference type="Proteomes" id="UP000029844">
    <property type="component" value="Unassembled WGS sequence"/>
</dbReference>
<evidence type="ECO:0000313" key="3">
    <source>
        <dbReference type="Proteomes" id="UP000029844"/>
    </source>
</evidence>
<dbReference type="SUPFAM" id="SSF52540">
    <property type="entry name" value="P-loop containing nucleoside triphosphate hydrolases"/>
    <property type="match status" value="1"/>
</dbReference>
<protein>
    <submittedName>
        <fullName evidence="2">Kinase</fullName>
    </submittedName>
</protein>
<dbReference type="eggNOG" id="COG4639">
    <property type="taxonomic scope" value="Bacteria"/>
</dbReference>
<proteinExistence type="predicted"/>
<name>A0A099W9Z3_9LIST</name>
<dbReference type="GeneID" id="58717063"/>
<dbReference type="Proteomes" id="UP000586951">
    <property type="component" value="Unassembled WGS sequence"/>
</dbReference>